<evidence type="ECO:0000256" key="7">
    <source>
        <dbReference type="ARBA" id="ARBA00019179"/>
    </source>
</evidence>
<dbReference type="HAMAP" id="MF_00052_B">
    <property type="entry name" value="RNase_HII_B"/>
    <property type="match status" value="1"/>
</dbReference>
<comment type="caution">
    <text evidence="18">The sequence shown here is derived from an EMBL/GenBank/DDBJ whole genome shotgun (WGS) entry which is preliminary data.</text>
</comment>
<dbReference type="NCBIfam" id="NF000594">
    <property type="entry name" value="PRK00015.1-1"/>
    <property type="match status" value="1"/>
</dbReference>
<keyword evidence="8 14" id="KW-0963">Cytoplasm</keyword>
<evidence type="ECO:0000256" key="13">
    <source>
        <dbReference type="ARBA" id="ARBA00023211"/>
    </source>
</evidence>
<dbReference type="SUPFAM" id="SSF53098">
    <property type="entry name" value="Ribonuclease H-like"/>
    <property type="match status" value="1"/>
</dbReference>
<evidence type="ECO:0000256" key="6">
    <source>
        <dbReference type="ARBA" id="ARBA00012180"/>
    </source>
</evidence>
<dbReference type="InterPro" id="IPR022898">
    <property type="entry name" value="RNase_HII"/>
</dbReference>
<evidence type="ECO:0000256" key="14">
    <source>
        <dbReference type="HAMAP-Rule" id="MF_00052"/>
    </source>
</evidence>
<dbReference type="GO" id="GO:0004523">
    <property type="term" value="F:RNA-DNA hybrid ribonuclease activity"/>
    <property type="evidence" value="ECO:0007669"/>
    <property type="project" value="UniProtKB-UniRule"/>
</dbReference>
<evidence type="ECO:0000256" key="5">
    <source>
        <dbReference type="ARBA" id="ARBA00007383"/>
    </source>
</evidence>
<dbReference type="Gene3D" id="3.30.420.10">
    <property type="entry name" value="Ribonuclease H-like superfamily/Ribonuclease H"/>
    <property type="match status" value="1"/>
</dbReference>
<dbReference type="EC" id="3.1.26.4" evidence="6 14"/>
<keyword evidence="12 14" id="KW-0378">Hydrolase</keyword>
<keyword evidence="9 14" id="KW-0540">Nuclease</keyword>
<name>A0A1G2IG14_9BACT</name>
<evidence type="ECO:0000256" key="9">
    <source>
        <dbReference type="ARBA" id="ARBA00022722"/>
    </source>
</evidence>
<dbReference type="GO" id="GO:0030145">
    <property type="term" value="F:manganese ion binding"/>
    <property type="evidence" value="ECO:0007669"/>
    <property type="project" value="UniProtKB-UniRule"/>
</dbReference>
<dbReference type="PROSITE" id="PS51975">
    <property type="entry name" value="RNASE_H_2"/>
    <property type="match status" value="1"/>
</dbReference>
<sequence length="224" mass="25391">MVCPNFNEEKKLRKKGYKLVAGLDEAGRGPLAGPVVAAAVCVNFQSNPDYLIFKNVRDSKKLSKNQREEIYKVLTNHKDVKWGIGIVSEKVIDKINILEATKLAMEKSLASLISKPKFKISKQFQNPNFKKIDYLLVDGNFGLGLDILQKSIIKGDQKVFSISAASIIAKVTRDRLMQKYHKKYPEYNFLQNKGYGTKAHFASLNKFGPCKIHRKSFYPVHPVK</sequence>
<feature type="binding site" evidence="14 15">
    <location>
        <position position="24"/>
    </location>
    <ligand>
        <name>a divalent metal cation</name>
        <dbReference type="ChEBI" id="CHEBI:60240"/>
    </ligand>
</feature>
<comment type="function">
    <text evidence="3 14 16">Endonuclease that specifically degrades the RNA of RNA-DNA hybrids.</text>
</comment>
<feature type="binding site" evidence="14 15">
    <location>
        <position position="25"/>
    </location>
    <ligand>
        <name>a divalent metal cation</name>
        <dbReference type="ChEBI" id="CHEBI:60240"/>
    </ligand>
</feature>
<dbReference type="EMBL" id="MHOZ01000026">
    <property type="protein sequence ID" value="OGZ73098.1"/>
    <property type="molecule type" value="Genomic_DNA"/>
</dbReference>
<evidence type="ECO:0000256" key="3">
    <source>
        <dbReference type="ARBA" id="ARBA00004065"/>
    </source>
</evidence>
<dbReference type="GO" id="GO:0005737">
    <property type="term" value="C:cytoplasm"/>
    <property type="evidence" value="ECO:0007669"/>
    <property type="project" value="UniProtKB-SubCell"/>
</dbReference>
<evidence type="ECO:0000313" key="18">
    <source>
        <dbReference type="EMBL" id="OGZ73098.1"/>
    </source>
</evidence>
<dbReference type="Proteomes" id="UP000178826">
    <property type="component" value="Unassembled WGS sequence"/>
</dbReference>
<evidence type="ECO:0000256" key="11">
    <source>
        <dbReference type="ARBA" id="ARBA00022759"/>
    </source>
</evidence>
<comment type="cofactor">
    <cofactor evidence="2">
        <name>Mg(2+)</name>
        <dbReference type="ChEBI" id="CHEBI:18420"/>
    </cofactor>
</comment>
<evidence type="ECO:0000256" key="2">
    <source>
        <dbReference type="ARBA" id="ARBA00001946"/>
    </source>
</evidence>
<comment type="cofactor">
    <cofactor evidence="14 15">
        <name>Mn(2+)</name>
        <dbReference type="ChEBI" id="CHEBI:29035"/>
    </cofactor>
    <cofactor evidence="14 15">
        <name>Mg(2+)</name>
        <dbReference type="ChEBI" id="CHEBI:18420"/>
    </cofactor>
    <text evidence="14 15">Manganese or magnesium. Binds 1 divalent metal ion per monomer in the absence of substrate. May bind a second metal ion after substrate binding.</text>
</comment>
<evidence type="ECO:0000256" key="15">
    <source>
        <dbReference type="PROSITE-ProRule" id="PRU01319"/>
    </source>
</evidence>
<evidence type="ECO:0000256" key="4">
    <source>
        <dbReference type="ARBA" id="ARBA00004496"/>
    </source>
</evidence>
<feature type="binding site" evidence="15">
    <location>
        <position position="138"/>
    </location>
    <ligand>
        <name>a divalent metal cation</name>
        <dbReference type="ChEBI" id="CHEBI:60240"/>
    </ligand>
</feature>
<gene>
    <name evidence="14" type="primary">rnhB</name>
    <name evidence="18" type="ORF">A2998_03340</name>
</gene>
<dbReference type="InterPro" id="IPR001352">
    <property type="entry name" value="RNase_HII/HIII"/>
</dbReference>
<reference evidence="18 19" key="1">
    <citation type="journal article" date="2016" name="Nat. Commun.">
        <title>Thousands of microbial genomes shed light on interconnected biogeochemical processes in an aquifer system.</title>
        <authorList>
            <person name="Anantharaman K."/>
            <person name="Brown C.T."/>
            <person name="Hug L.A."/>
            <person name="Sharon I."/>
            <person name="Castelle C.J."/>
            <person name="Probst A.J."/>
            <person name="Thomas B.C."/>
            <person name="Singh A."/>
            <person name="Wilkins M.J."/>
            <person name="Karaoz U."/>
            <person name="Brodie E.L."/>
            <person name="Williams K.H."/>
            <person name="Hubbard S.S."/>
            <person name="Banfield J.F."/>
        </authorList>
    </citation>
    <scope>NUCLEOTIDE SEQUENCE [LARGE SCALE GENOMIC DNA]</scope>
</reference>
<evidence type="ECO:0000313" key="19">
    <source>
        <dbReference type="Proteomes" id="UP000178826"/>
    </source>
</evidence>
<dbReference type="PANTHER" id="PTHR10954:SF18">
    <property type="entry name" value="RIBONUCLEASE HII"/>
    <property type="match status" value="1"/>
</dbReference>
<dbReference type="PANTHER" id="PTHR10954">
    <property type="entry name" value="RIBONUCLEASE H2 SUBUNIT A"/>
    <property type="match status" value="1"/>
</dbReference>
<protein>
    <recommendedName>
        <fullName evidence="7 14">Ribonuclease HII</fullName>
        <shortName evidence="14">RNase HII</shortName>
        <ecNumber evidence="6 14">3.1.26.4</ecNumber>
    </recommendedName>
</protein>
<evidence type="ECO:0000256" key="16">
    <source>
        <dbReference type="RuleBase" id="RU003515"/>
    </source>
</evidence>
<keyword evidence="11 14" id="KW-0255">Endonuclease</keyword>
<keyword evidence="13 14" id="KW-0464">Manganese</keyword>
<comment type="similarity">
    <text evidence="5 14 16">Belongs to the RNase HII family.</text>
</comment>
<evidence type="ECO:0000256" key="8">
    <source>
        <dbReference type="ARBA" id="ARBA00022490"/>
    </source>
</evidence>
<evidence type="ECO:0000259" key="17">
    <source>
        <dbReference type="PROSITE" id="PS51975"/>
    </source>
</evidence>
<dbReference type="GO" id="GO:0003723">
    <property type="term" value="F:RNA binding"/>
    <property type="evidence" value="ECO:0007669"/>
    <property type="project" value="UniProtKB-UniRule"/>
</dbReference>
<comment type="subcellular location">
    <subcellularLocation>
        <location evidence="4 14">Cytoplasm</location>
    </subcellularLocation>
</comment>
<proteinExistence type="inferred from homology"/>
<dbReference type="InterPro" id="IPR012337">
    <property type="entry name" value="RNaseH-like_sf"/>
</dbReference>
<organism evidence="18 19">
    <name type="scientific">Candidatus Staskawiczbacteria bacterium RIFCSPLOWO2_01_FULL_37_25b</name>
    <dbReference type="NCBI Taxonomy" id="1802213"/>
    <lineage>
        <taxon>Bacteria</taxon>
        <taxon>Candidatus Staskawicziibacteriota</taxon>
    </lineage>
</organism>
<dbReference type="GO" id="GO:0043137">
    <property type="term" value="P:DNA replication, removal of RNA primer"/>
    <property type="evidence" value="ECO:0007669"/>
    <property type="project" value="TreeGrafter"/>
</dbReference>
<dbReference type="InterPro" id="IPR024567">
    <property type="entry name" value="RNase_HII/HIII_dom"/>
</dbReference>
<accession>A0A1G2IG14</accession>
<dbReference type="InterPro" id="IPR036397">
    <property type="entry name" value="RNaseH_sf"/>
</dbReference>
<evidence type="ECO:0000256" key="1">
    <source>
        <dbReference type="ARBA" id="ARBA00000077"/>
    </source>
</evidence>
<dbReference type="GO" id="GO:0032299">
    <property type="term" value="C:ribonuclease H2 complex"/>
    <property type="evidence" value="ECO:0007669"/>
    <property type="project" value="TreeGrafter"/>
</dbReference>
<dbReference type="GO" id="GO:0006298">
    <property type="term" value="P:mismatch repair"/>
    <property type="evidence" value="ECO:0007669"/>
    <property type="project" value="TreeGrafter"/>
</dbReference>
<comment type="caution">
    <text evidence="14">Lacks conserved residue(s) required for the propagation of feature annotation.</text>
</comment>
<keyword evidence="10 14" id="KW-0479">Metal-binding</keyword>
<evidence type="ECO:0000256" key="10">
    <source>
        <dbReference type="ARBA" id="ARBA00022723"/>
    </source>
</evidence>
<dbReference type="Pfam" id="PF01351">
    <property type="entry name" value="RNase_HII"/>
    <property type="match status" value="1"/>
</dbReference>
<dbReference type="CDD" id="cd07182">
    <property type="entry name" value="RNase_HII_bacteria_HII_like"/>
    <property type="match status" value="1"/>
</dbReference>
<evidence type="ECO:0000256" key="12">
    <source>
        <dbReference type="ARBA" id="ARBA00022801"/>
    </source>
</evidence>
<dbReference type="AlphaFoldDB" id="A0A1G2IG14"/>
<feature type="domain" description="RNase H type-2" evidence="17">
    <location>
        <begin position="18"/>
        <end position="224"/>
    </location>
</feature>
<comment type="catalytic activity">
    <reaction evidence="1 14 15 16">
        <text>Endonucleolytic cleavage to 5'-phosphomonoester.</text>
        <dbReference type="EC" id="3.1.26.4"/>
    </reaction>
</comment>
<dbReference type="NCBIfam" id="NF000595">
    <property type="entry name" value="PRK00015.1-3"/>
    <property type="match status" value="1"/>
</dbReference>